<feature type="compositionally biased region" description="Polar residues" evidence="1">
    <location>
        <begin position="172"/>
        <end position="182"/>
    </location>
</feature>
<dbReference type="RefSeq" id="XP_024318020.1">
    <property type="nucleotide sequence ID" value="XM_024462252.1"/>
</dbReference>
<reference evidence="3" key="2">
    <citation type="submission" date="2017-06" db="EMBL/GenBank/DDBJ databases">
        <title>WGS assembly of Brachypodium distachyon.</title>
        <authorList>
            <consortium name="The International Brachypodium Initiative"/>
            <person name="Lucas S."/>
            <person name="Harmon-Smith M."/>
            <person name="Lail K."/>
            <person name="Tice H."/>
            <person name="Grimwood J."/>
            <person name="Bruce D."/>
            <person name="Barry K."/>
            <person name="Shu S."/>
            <person name="Lindquist E."/>
            <person name="Wang M."/>
            <person name="Pitluck S."/>
            <person name="Vogel J.P."/>
            <person name="Garvin D.F."/>
            <person name="Mockler T.C."/>
            <person name="Schmutz J."/>
            <person name="Rokhsar D."/>
            <person name="Bevan M.W."/>
        </authorList>
    </citation>
    <scope>NUCLEOTIDE SEQUENCE</scope>
    <source>
        <strain evidence="3">Bd21</strain>
    </source>
</reference>
<feature type="domain" description="Myb/SANT-like" evidence="2">
    <location>
        <begin position="17"/>
        <end position="106"/>
    </location>
</feature>
<dbReference type="AlphaFoldDB" id="A0A0Q3I4P9"/>
<dbReference type="EMBL" id="CM000882">
    <property type="protein sequence ID" value="KQK00827.1"/>
    <property type="molecule type" value="Genomic_DNA"/>
</dbReference>
<dbReference type="Proteomes" id="UP000008810">
    <property type="component" value="Chromosome 3"/>
</dbReference>
<dbReference type="PANTHER" id="PTHR47127">
    <property type="entry name" value="10A19I.15"/>
    <property type="match status" value="1"/>
</dbReference>
<proteinExistence type="predicted"/>
<dbReference type="Pfam" id="PF12776">
    <property type="entry name" value="Myb_DNA-bind_3"/>
    <property type="match status" value="1"/>
</dbReference>
<name>A0A0Q3I4P9_BRADI</name>
<keyword evidence="5" id="KW-1185">Reference proteome</keyword>
<evidence type="ECO:0000313" key="3">
    <source>
        <dbReference type="EMBL" id="KQK00827.1"/>
    </source>
</evidence>
<protein>
    <recommendedName>
        <fullName evidence="2">Myb/SANT-like domain-containing protein</fullName>
    </recommendedName>
</protein>
<sequence length="276" mass="30404">MDGEVVVVAEGRGGTVTWTSVMTTFMLKHMTAHVETGARTSAGFKSMHYNGCARALNDHFKQSLYGHQISNHYRTVKKKFVKIKNIKDEGSGAGWDDATSTLRMDHDMALKYIDKHKWSAEYIDKPIENYYEMQTCFGDRLATVKYAKGSSEPLGTATTPLEVDEEEDVLGPQSNIGSSATKSLKRAKKEEGEEESLISTLRGVGTDLANAIAKAGANGNDIPDGLYETLCGLEGYNEDHVAQYYGFLVDHPKKARGFMTQRAVELDGSVHQEGVH</sequence>
<dbReference type="InterPro" id="IPR024752">
    <property type="entry name" value="Myb/SANT-like_dom"/>
</dbReference>
<evidence type="ECO:0000256" key="1">
    <source>
        <dbReference type="SAM" id="MobiDB-lite"/>
    </source>
</evidence>
<evidence type="ECO:0000259" key="2">
    <source>
        <dbReference type="Pfam" id="PF12776"/>
    </source>
</evidence>
<dbReference type="EnsemblPlants" id="KQK00827">
    <property type="protein sequence ID" value="KQK00827"/>
    <property type="gene ID" value="BRADI_3g52075v3"/>
</dbReference>
<accession>A0A0Q3I4P9</accession>
<evidence type="ECO:0000313" key="5">
    <source>
        <dbReference type="Proteomes" id="UP000008810"/>
    </source>
</evidence>
<dbReference type="STRING" id="15368.A0A0Q3I4P9"/>
<gene>
    <name evidence="4" type="primary">LOC104581284</name>
    <name evidence="3" type="ORF">BRADI_3g52075v3</name>
</gene>
<evidence type="ECO:0000313" key="4">
    <source>
        <dbReference type="EnsemblPlants" id="KQK00827"/>
    </source>
</evidence>
<dbReference type="GeneID" id="104581284"/>
<reference evidence="4" key="3">
    <citation type="submission" date="2018-08" db="UniProtKB">
        <authorList>
            <consortium name="EnsemblPlants"/>
        </authorList>
    </citation>
    <scope>IDENTIFICATION</scope>
    <source>
        <strain evidence="4">cv. Bd21</strain>
    </source>
</reference>
<feature type="region of interest" description="Disordered" evidence="1">
    <location>
        <begin position="169"/>
        <end position="193"/>
    </location>
</feature>
<dbReference type="Gramene" id="KQK00827">
    <property type="protein sequence ID" value="KQK00827"/>
    <property type="gene ID" value="BRADI_3g52075v3"/>
</dbReference>
<reference evidence="3 4" key="1">
    <citation type="journal article" date="2010" name="Nature">
        <title>Genome sequencing and analysis of the model grass Brachypodium distachyon.</title>
        <authorList>
            <consortium name="International Brachypodium Initiative"/>
        </authorList>
    </citation>
    <scope>NUCLEOTIDE SEQUENCE [LARGE SCALE GENOMIC DNA]</scope>
    <source>
        <strain evidence="3">Bd21</strain>
        <strain evidence="4">cv. Bd21</strain>
    </source>
</reference>
<organism evidence="3">
    <name type="scientific">Brachypodium distachyon</name>
    <name type="common">Purple false brome</name>
    <name type="synonym">Trachynia distachya</name>
    <dbReference type="NCBI Taxonomy" id="15368"/>
    <lineage>
        <taxon>Eukaryota</taxon>
        <taxon>Viridiplantae</taxon>
        <taxon>Streptophyta</taxon>
        <taxon>Embryophyta</taxon>
        <taxon>Tracheophyta</taxon>
        <taxon>Spermatophyta</taxon>
        <taxon>Magnoliopsida</taxon>
        <taxon>Liliopsida</taxon>
        <taxon>Poales</taxon>
        <taxon>Poaceae</taxon>
        <taxon>BOP clade</taxon>
        <taxon>Pooideae</taxon>
        <taxon>Stipodae</taxon>
        <taxon>Brachypodieae</taxon>
        <taxon>Brachypodium</taxon>
    </lineage>
</organism>